<accession>I3YFL1</accession>
<dbReference type="SMART" id="SM00867">
    <property type="entry name" value="YceI"/>
    <property type="match status" value="1"/>
</dbReference>
<dbReference type="Pfam" id="PF04264">
    <property type="entry name" value="YceI"/>
    <property type="match status" value="1"/>
</dbReference>
<dbReference type="Gene3D" id="2.40.128.110">
    <property type="entry name" value="Lipid/polyisoprenoid-binding, YceI-like"/>
    <property type="match status" value="1"/>
</dbReference>
<dbReference type="HOGENOM" id="CLU_102556_0_0_6"/>
<protein>
    <recommendedName>
        <fullName evidence="2">Lipid/polyisoprenoid-binding YceI-like domain-containing protein</fullName>
    </recommendedName>
</protein>
<dbReference type="Proteomes" id="UP000006062">
    <property type="component" value="Chromosome"/>
</dbReference>
<reference evidence="3 4" key="1">
    <citation type="submission" date="2012-06" db="EMBL/GenBank/DDBJ databases">
        <title>Complete sequence of Thiocystis violascens DSM 198.</title>
        <authorList>
            <consortium name="US DOE Joint Genome Institute"/>
            <person name="Lucas S."/>
            <person name="Han J."/>
            <person name="Lapidus A."/>
            <person name="Cheng J.-F."/>
            <person name="Goodwin L."/>
            <person name="Pitluck S."/>
            <person name="Peters L."/>
            <person name="Ovchinnikova G."/>
            <person name="Teshima H."/>
            <person name="Detter J.C."/>
            <person name="Han C."/>
            <person name="Tapia R."/>
            <person name="Land M."/>
            <person name="Hauser L."/>
            <person name="Kyrpides N."/>
            <person name="Ivanova N."/>
            <person name="Pagani I."/>
            <person name="Vogl K."/>
            <person name="Liu Z."/>
            <person name="Frigaard N.-U."/>
            <person name="Bryant D."/>
            <person name="Woyke T."/>
        </authorList>
    </citation>
    <scope>NUCLEOTIDE SEQUENCE [LARGE SCALE GENOMIC DNA]</scope>
    <source>
        <strain evidence="4">ATCC 17096 / DSM 198 / 6111</strain>
    </source>
</reference>
<dbReference type="eggNOG" id="COG2353">
    <property type="taxonomic scope" value="Bacteria"/>
</dbReference>
<dbReference type="InterPro" id="IPR007372">
    <property type="entry name" value="Lipid/polyisoprenoid-bd_YceI"/>
</dbReference>
<dbReference type="InterPro" id="IPR027016">
    <property type="entry name" value="UCP029811"/>
</dbReference>
<dbReference type="OrthoDB" id="9793816at2"/>
<sequence>MRNSMLTLILSGILAATPALADWTLDPARSHLAFVSIKANDVAEVNTFGKMAGTLKADGQATITLLLDSVETLIPIRNERMREFLFETTNYREAVLTARIDPKLVADMAVGDITQINAEGSLSLHGQVQPMTLLMQAAKLDASTVMVASIKPPIIDAAKFGMSDGVEKLREIAGLASISKAVPVNFVITFVDTPAAP</sequence>
<dbReference type="EMBL" id="CP003154">
    <property type="protein sequence ID" value="AFL75779.1"/>
    <property type="molecule type" value="Genomic_DNA"/>
</dbReference>
<dbReference type="STRING" id="765911.Thivi_3943"/>
<keyword evidence="4" id="KW-1185">Reference proteome</keyword>
<dbReference type="RefSeq" id="WP_014780166.1">
    <property type="nucleotide sequence ID" value="NC_018012.1"/>
</dbReference>
<feature type="chain" id="PRO_5003683034" description="Lipid/polyisoprenoid-binding YceI-like domain-containing protein" evidence="1">
    <location>
        <begin position="22"/>
        <end position="197"/>
    </location>
</feature>
<evidence type="ECO:0000256" key="1">
    <source>
        <dbReference type="SAM" id="SignalP"/>
    </source>
</evidence>
<dbReference type="PANTHER" id="PTHR34406:SF1">
    <property type="entry name" value="PROTEIN YCEI"/>
    <property type="match status" value="1"/>
</dbReference>
<name>I3YFL1_THIV6</name>
<feature type="domain" description="Lipid/polyisoprenoid-binding YceI-like" evidence="2">
    <location>
        <begin position="22"/>
        <end position="191"/>
    </location>
</feature>
<evidence type="ECO:0000313" key="4">
    <source>
        <dbReference type="Proteomes" id="UP000006062"/>
    </source>
</evidence>
<organism evidence="3 4">
    <name type="scientific">Thiocystis violascens (strain ATCC 17096 / DSM 198 / 6111)</name>
    <name type="common">Chromatium violascens</name>
    <dbReference type="NCBI Taxonomy" id="765911"/>
    <lineage>
        <taxon>Bacteria</taxon>
        <taxon>Pseudomonadati</taxon>
        <taxon>Pseudomonadota</taxon>
        <taxon>Gammaproteobacteria</taxon>
        <taxon>Chromatiales</taxon>
        <taxon>Chromatiaceae</taxon>
        <taxon>Thiocystis</taxon>
    </lineage>
</organism>
<evidence type="ECO:0000313" key="3">
    <source>
        <dbReference type="EMBL" id="AFL75779.1"/>
    </source>
</evidence>
<feature type="signal peptide" evidence="1">
    <location>
        <begin position="1"/>
        <end position="21"/>
    </location>
</feature>
<dbReference type="SUPFAM" id="SSF101874">
    <property type="entry name" value="YceI-like"/>
    <property type="match status" value="1"/>
</dbReference>
<dbReference type="PANTHER" id="PTHR34406">
    <property type="entry name" value="PROTEIN YCEI"/>
    <property type="match status" value="1"/>
</dbReference>
<keyword evidence="1" id="KW-0732">Signal</keyword>
<dbReference type="PIRSF" id="PIRSF029811">
    <property type="entry name" value="UCP029811"/>
    <property type="match status" value="1"/>
</dbReference>
<dbReference type="InterPro" id="IPR036761">
    <property type="entry name" value="TTHA0802/YceI-like_sf"/>
</dbReference>
<evidence type="ECO:0000259" key="2">
    <source>
        <dbReference type="SMART" id="SM00867"/>
    </source>
</evidence>
<dbReference type="KEGG" id="tvi:Thivi_3943"/>
<gene>
    <name evidence="3" type="ordered locus">Thivi_3943</name>
</gene>
<dbReference type="AlphaFoldDB" id="I3YFL1"/>
<proteinExistence type="predicted"/>